<feature type="transmembrane region" description="Helical" evidence="17">
    <location>
        <begin position="46"/>
        <end position="66"/>
    </location>
</feature>
<evidence type="ECO:0000256" key="2">
    <source>
        <dbReference type="ARBA" id="ARBA00004805"/>
    </source>
</evidence>
<evidence type="ECO:0000313" key="19">
    <source>
        <dbReference type="EMBL" id="GIF99770.1"/>
    </source>
</evidence>
<dbReference type="PROSITE" id="PS00379">
    <property type="entry name" value="CDP_ALCOHOL_P_TRANSF"/>
    <property type="match status" value="1"/>
</dbReference>
<feature type="binding site" evidence="17">
    <location>
        <position position="107"/>
    </location>
    <ligand>
        <name>Mg(2+)</name>
        <dbReference type="ChEBI" id="CHEBI:18420"/>
        <label>1</label>
    </ligand>
</feature>
<keyword evidence="17" id="KW-0594">Phospholipid biosynthesis</keyword>
<dbReference type="GO" id="GO:0016780">
    <property type="term" value="F:phosphotransferase activity, for other substituted phosphate groups"/>
    <property type="evidence" value="ECO:0007669"/>
    <property type="project" value="UniProtKB-UniRule"/>
</dbReference>
<evidence type="ECO:0000256" key="6">
    <source>
        <dbReference type="ARBA" id="ARBA00022475"/>
    </source>
</evidence>
<evidence type="ECO:0000256" key="17">
    <source>
        <dbReference type="HAMAP-Rule" id="MF_02241"/>
    </source>
</evidence>
<evidence type="ECO:0000256" key="16">
    <source>
        <dbReference type="ARBA" id="ARBA00048865"/>
    </source>
</evidence>
<dbReference type="EMBL" id="BONH01000023">
    <property type="protein sequence ID" value="GIF99770.1"/>
    <property type="molecule type" value="Genomic_DNA"/>
</dbReference>
<comment type="caution">
    <text evidence="19">The sequence shown here is derived from an EMBL/GenBank/DDBJ whole genome shotgun (WGS) entry which is preliminary data.</text>
</comment>
<evidence type="ECO:0000256" key="18">
    <source>
        <dbReference type="RuleBase" id="RU003750"/>
    </source>
</evidence>
<feature type="binding site" evidence="17">
    <location>
        <position position="86"/>
    </location>
    <ligand>
        <name>Mg(2+)</name>
        <dbReference type="ChEBI" id="CHEBI:18420"/>
        <label>1</label>
    </ligand>
</feature>
<dbReference type="InterPro" id="IPR043130">
    <property type="entry name" value="CDP-OH_PTrfase_TM_dom"/>
</dbReference>
<comment type="caution">
    <text evidence="17">Lacks conserved residue(s) required for the propagation of feature annotation.</text>
</comment>
<comment type="similarity">
    <text evidence="4 17 18">Belongs to the CDP-alcohol phosphatidyltransferase class-I family.</text>
</comment>
<evidence type="ECO:0000256" key="9">
    <source>
        <dbReference type="ARBA" id="ARBA00022723"/>
    </source>
</evidence>
<organism evidence="19 20">
    <name type="scientific">Catellatospora citrea</name>
    <dbReference type="NCBI Taxonomy" id="53366"/>
    <lineage>
        <taxon>Bacteria</taxon>
        <taxon>Bacillati</taxon>
        <taxon>Actinomycetota</taxon>
        <taxon>Actinomycetes</taxon>
        <taxon>Micromonosporales</taxon>
        <taxon>Micromonosporaceae</taxon>
        <taxon>Catellatospora</taxon>
    </lineage>
</organism>
<evidence type="ECO:0000313" key="20">
    <source>
        <dbReference type="Proteomes" id="UP000659904"/>
    </source>
</evidence>
<feature type="binding site" evidence="17">
    <location>
        <position position="90"/>
    </location>
    <ligand>
        <name>a CDP-1,2-diacyl-sn-glycerol</name>
        <dbReference type="ChEBI" id="CHEBI:58332"/>
    </ligand>
</feature>
<dbReference type="AlphaFoldDB" id="A0A8J3P364"/>
<reference evidence="19 20" key="1">
    <citation type="submission" date="2021-01" db="EMBL/GenBank/DDBJ databases">
        <title>Whole genome shotgun sequence of Catellatospora citrea NBRC 14495.</title>
        <authorList>
            <person name="Komaki H."/>
            <person name="Tamura T."/>
        </authorList>
    </citation>
    <scope>NUCLEOTIDE SEQUENCE [LARGE SCALE GENOMIC DNA]</scope>
    <source>
        <strain evidence="19 20">NBRC 14495</strain>
    </source>
</reference>
<dbReference type="GO" id="GO:0000287">
    <property type="term" value="F:magnesium ion binding"/>
    <property type="evidence" value="ECO:0007669"/>
    <property type="project" value="UniProtKB-UniRule"/>
</dbReference>
<protein>
    <recommendedName>
        <fullName evidence="14 17">Phosphatidylinositol phosphate synthase</fullName>
        <shortName evidence="17">PIP synthase</shortName>
        <ecNumber evidence="17">2.7.8.-</ecNumber>
    </recommendedName>
    <alternativeName>
        <fullName evidence="15 17">CDP-diacylglycerol--D-myo-inositol-3-phosphate 3-phosphatidyltransferase</fullName>
    </alternativeName>
</protein>
<dbReference type="Proteomes" id="UP000659904">
    <property type="component" value="Unassembled WGS sequence"/>
</dbReference>
<evidence type="ECO:0000256" key="3">
    <source>
        <dbReference type="ARBA" id="ARBA00005189"/>
    </source>
</evidence>
<dbReference type="GO" id="GO:0005886">
    <property type="term" value="C:plasma membrane"/>
    <property type="evidence" value="ECO:0007669"/>
    <property type="project" value="UniProtKB-SubCell"/>
</dbReference>
<feature type="binding site" evidence="17">
    <location>
        <position position="111"/>
    </location>
    <ligand>
        <name>Mg(2+)</name>
        <dbReference type="ChEBI" id="CHEBI:18420"/>
        <label>2</label>
    </ligand>
</feature>
<keyword evidence="17" id="KW-0443">Lipid metabolism</keyword>
<proteinExistence type="inferred from homology"/>
<evidence type="ECO:0000256" key="13">
    <source>
        <dbReference type="ARBA" id="ARBA00023935"/>
    </source>
</evidence>
<keyword evidence="11 17" id="KW-1133">Transmembrane helix</keyword>
<evidence type="ECO:0000256" key="1">
    <source>
        <dbReference type="ARBA" id="ARBA00004651"/>
    </source>
</evidence>
<keyword evidence="17" id="KW-0444">Lipid biosynthesis</keyword>
<evidence type="ECO:0000256" key="11">
    <source>
        <dbReference type="ARBA" id="ARBA00022989"/>
    </source>
</evidence>
<keyword evidence="6 17" id="KW-1003">Cell membrane</keyword>
<evidence type="ECO:0000256" key="8">
    <source>
        <dbReference type="ARBA" id="ARBA00022692"/>
    </source>
</evidence>
<evidence type="ECO:0000256" key="5">
    <source>
        <dbReference type="ARBA" id="ARBA00011738"/>
    </source>
</evidence>
<name>A0A8J3P364_9ACTN</name>
<dbReference type="InterPro" id="IPR048254">
    <property type="entry name" value="CDP_ALCOHOL_P_TRANSF_CS"/>
</dbReference>
<evidence type="ECO:0000256" key="10">
    <source>
        <dbReference type="ARBA" id="ARBA00022842"/>
    </source>
</evidence>
<evidence type="ECO:0000256" key="7">
    <source>
        <dbReference type="ARBA" id="ARBA00022679"/>
    </source>
</evidence>
<comment type="pathway">
    <text evidence="3">Lipid metabolism.</text>
</comment>
<comment type="catalytic activity">
    <reaction evidence="16 17">
        <text>a CDP-1,2-diacyl-sn-glycerol + 1D-myo-inositol 3-phosphate = a 1,2-diacyl-sn-glycero-3-phospho-(1D-myo-inositol-3-phosphate) + CMP + H(+)</text>
        <dbReference type="Rhea" id="RHEA:60504"/>
        <dbReference type="ChEBI" id="CHEBI:15378"/>
        <dbReference type="ChEBI" id="CHEBI:58088"/>
        <dbReference type="ChEBI" id="CHEBI:58332"/>
        <dbReference type="ChEBI" id="CHEBI:58401"/>
        <dbReference type="ChEBI" id="CHEBI:60377"/>
    </reaction>
</comment>
<dbReference type="Pfam" id="PF01066">
    <property type="entry name" value="CDP-OH_P_transf"/>
    <property type="match status" value="1"/>
</dbReference>
<keyword evidence="7 17" id="KW-0808">Transferase</keyword>
<dbReference type="InterPro" id="IPR000462">
    <property type="entry name" value="CDP-OH_P_trans"/>
</dbReference>
<feature type="binding site" evidence="17">
    <location>
        <position position="94"/>
    </location>
    <ligand>
        <name>a CDP-1,2-diacyl-sn-glycerol</name>
        <dbReference type="ChEBI" id="CHEBI:58332"/>
    </ligand>
</feature>
<comment type="subcellular location">
    <subcellularLocation>
        <location evidence="1 17">Cell membrane</location>
        <topology evidence="1 17">Multi-pass membrane protein</topology>
    </subcellularLocation>
</comment>
<dbReference type="InterPro" id="IPR044268">
    <property type="entry name" value="PIP_synthase_PgsA1"/>
</dbReference>
<feature type="binding site" evidence="17">
    <location>
        <begin position="49"/>
        <end position="52"/>
    </location>
    <ligand>
        <name>a CDP-1,2-diacyl-sn-glycerol</name>
        <dbReference type="ChEBI" id="CHEBI:58332"/>
    </ligand>
</feature>
<keyword evidence="12 17" id="KW-0472">Membrane</keyword>
<evidence type="ECO:0000256" key="12">
    <source>
        <dbReference type="ARBA" id="ARBA00023136"/>
    </source>
</evidence>
<keyword evidence="17" id="KW-1208">Phospholipid metabolism</keyword>
<accession>A0A8J3P364</accession>
<evidence type="ECO:0000256" key="4">
    <source>
        <dbReference type="ARBA" id="ARBA00010441"/>
    </source>
</evidence>
<dbReference type="GO" id="GO:0008654">
    <property type="term" value="P:phospholipid biosynthetic process"/>
    <property type="evidence" value="ECO:0007669"/>
    <property type="project" value="UniProtKB-UniRule"/>
</dbReference>
<comment type="pathway">
    <text evidence="2 17">Phospholipid metabolism; phosphatidylinositol phosphate biosynthesis.</text>
</comment>
<feature type="transmembrane region" description="Helical" evidence="17">
    <location>
        <begin position="6"/>
        <end position="25"/>
    </location>
</feature>
<keyword evidence="20" id="KW-1185">Reference proteome</keyword>
<dbReference type="HAMAP" id="MF_02241">
    <property type="entry name" value="PIP_synthase"/>
    <property type="match status" value="1"/>
</dbReference>
<keyword evidence="8 17" id="KW-0812">Transmembrane</keyword>
<dbReference type="UniPathway" id="UPA00220"/>
<sequence length="223" mass="23098">MSPPSGVLTHTAIVSAIMAKILSVVGKAGTARLLDPLSRALLRAGVSPNAVTIVGTLGVLVGAFGFAARGHWIAAVVIITVCGLTDIMDGAMARARGSANRYGALLDSTMDRIADGAIFAAIAWWYAGTGDRLSLAAALICLVTGQVVSYVKARAEGLGMSCHVGLVERAERLITVGVGALLTGFGLAWGLPASLWLLAAGSVFTIWQRMWHVRQQESAGESV</sequence>
<comment type="cofactor">
    <cofactor evidence="17">
        <name>Mg(2+)</name>
        <dbReference type="ChEBI" id="CHEBI:18420"/>
    </cofactor>
    <text evidence="17">Contains a di-nuclear catalytic Mg(2+) center.</text>
</comment>
<evidence type="ECO:0000256" key="14">
    <source>
        <dbReference type="ARBA" id="ARBA00024082"/>
    </source>
</evidence>
<comment type="function">
    <text evidence="17">Catalyzes the conjugation of the 1'-hydroxyl group of D-myo-inositol-3-phosphate (also named L-myo-inositol-1-phosphate) with a lipid tail of cytidine diphosphate diacylglycerol (CDP-DAG), forming phosphatidylinositol phosphate (PIP) and CMP. PIP is a precursor of phosphatidylinositol (PI) which is an essential lipid required for cell wall formation.</text>
</comment>
<comment type="subunit">
    <text evidence="5 17">Homodimer.</text>
</comment>
<feature type="binding site" evidence="17">
    <location>
        <position position="89"/>
    </location>
    <ligand>
        <name>Mg(2+)</name>
        <dbReference type="ChEBI" id="CHEBI:18420"/>
        <label>1</label>
    </ligand>
</feature>
<dbReference type="NCBIfam" id="NF045883">
    <property type="entry name" value="PIPSynth"/>
    <property type="match status" value="1"/>
</dbReference>
<dbReference type="EC" id="2.7.8.-" evidence="17"/>
<feature type="binding site" evidence="17">
    <location>
        <position position="107"/>
    </location>
    <ligand>
        <name>Mg(2+)</name>
        <dbReference type="ChEBI" id="CHEBI:18420"/>
        <label>2</label>
    </ligand>
</feature>
<keyword evidence="9 17" id="KW-0479">Metal-binding</keyword>
<feature type="binding site" evidence="17">
    <location>
        <position position="86"/>
    </location>
    <ligand>
        <name>Mg(2+)</name>
        <dbReference type="ChEBI" id="CHEBI:18420"/>
        <label>2</label>
    </ligand>
</feature>
<evidence type="ECO:0000256" key="15">
    <source>
        <dbReference type="ARBA" id="ARBA00033137"/>
    </source>
</evidence>
<dbReference type="Gene3D" id="1.20.120.1760">
    <property type="match status" value="1"/>
</dbReference>
<gene>
    <name evidence="19" type="primary">pgsA_1</name>
    <name evidence="19" type="ORF">Cci01nite_48640</name>
</gene>
<feature type="transmembrane region" description="Helical" evidence="17">
    <location>
        <begin position="72"/>
        <end position="88"/>
    </location>
</feature>
<feature type="transmembrane region" description="Helical" evidence="17">
    <location>
        <begin position="195"/>
        <end position="211"/>
    </location>
</feature>
<keyword evidence="10 17" id="KW-0460">Magnesium</keyword>
<feature type="active site" description="Proton acceptor" evidence="17">
    <location>
        <position position="111"/>
    </location>
</feature>
<comment type="catalytic activity">
    <reaction evidence="13 17">
        <text>1,2-di-(9Z-octadecenoyl)-sn-glycero-3-cytidine-5'-diphosphate + 1D-myo-inositol 3-phosphate = 1,2-di-(9Z-octadecenoyl)-sn-glycero-3-phospho-(1D-myo-inositol-3-phosphate) + CMP + H(+)</text>
        <dbReference type="Rhea" id="RHEA:61216"/>
        <dbReference type="ChEBI" id="CHEBI:15378"/>
        <dbReference type="ChEBI" id="CHEBI:58401"/>
        <dbReference type="ChEBI" id="CHEBI:60377"/>
        <dbReference type="ChEBI" id="CHEBI:85356"/>
        <dbReference type="ChEBI" id="CHEBI:144472"/>
    </reaction>
</comment>
<feature type="transmembrane region" description="Helical" evidence="17">
    <location>
        <begin position="133"/>
        <end position="151"/>
    </location>
</feature>